<protein>
    <submittedName>
        <fullName evidence="4">Uncharacterized protein LOC108664907</fullName>
    </submittedName>
</protein>
<feature type="compositionally biased region" description="Low complexity" evidence="1">
    <location>
        <begin position="31"/>
        <end position="47"/>
    </location>
</feature>
<dbReference type="GeneID" id="108664907"/>
<evidence type="ECO:0000313" key="3">
    <source>
        <dbReference type="Proteomes" id="UP000694843"/>
    </source>
</evidence>
<sequence>MKTLFVFAAVLAAVTLLPSATVARPDYIPQQAPQLQQQQRRFPQQAPELQERQSTRCVGPCTGAGGEAGMLRKECMEWETDVGGASADDSCHCCYYDRVPFPTTTTAP</sequence>
<keyword evidence="2" id="KW-0732">Signal</keyword>
<feature type="signal peptide" evidence="2">
    <location>
        <begin position="1"/>
        <end position="23"/>
    </location>
</feature>
<evidence type="ECO:0000313" key="4">
    <source>
        <dbReference type="RefSeq" id="XP_018007093.1"/>
    </source>
</evidence>
<gene>
    <name evidence="4" type="primary">LOC108664907</name>
</gene>
<dbReference type="KEGG" id="hazt:108664907"/>
<dbReference type="RefSeq" id="XP_018007093.1">
    <property type="nucleotide sequence ID" value="XM_018151604.2"/>
</dbReference>
<proteinExistence type="predicted"/>
<evidence type="ECO:0000256" key="2">
    <source>
        <dbReference type="SAM" id="SignalP"/>
    </source>
</evidence>
<accession>A0A8B7N0R4</accession>
<dbReference type="Proteomes" id="UP000694843">
    <property type="component" value="Unplaced"/>
</dbReference>
<dbReference type="AlphaFoldDB" id="A0A8B7N0R4"/>
<feature type="chain" id="PRO_5034510470" evidence="2">
    <location>
        <begin position="24"/>
        <end position="108"/>
    </location>
</feature>
<reference evidence="4" key="1">
    <citation type="submission" date="2025-08" db="UniProtKB">
        <authorList>
            <consortium name="RefSeq"/>
        </authorList>
    </citation>
    <scope>IDENTIFICATION</scope>
    <source>
        <tissue evidence="4">Whole organism</tissue>
    </source>
</reference>
<keyword evidence="3" id="KW-1185">Reference proteome</keyword>
<evidence type="ECO:0000256" key="1">
    <source>
        <dbReference type="SAM" id="MobiDB-lite"/>
    </source>
</evidence>
<organism evidence="3 4">
    <name type="scientific">Hyalella azteca</name>
    <name type="common">Amphipod</name>
    <dbReference type="NCBI Taxonomy" id="294128"/>
    <lineage>
        <taxon>Eukaryota</taxon>
        <taxon>Metazoa</taxon>
        <taxon>Ecdysozoa</taxon>
        <taxon>Arthropoda</taxon>
        <taxon>Crustacea</taxon>
        <taxon>Multicrustacea</taxon>
        <taxon>Malacostraca</taxon>
        <taxon>Eumalacostraca</taxon>
        <taxon>Peracarida</taxon>
        <taxon>Amphipoda</taxon>
        <taxon>Senticaudata</taxon>
        <taxon>Talitrida</taxon>
        <taxon>Talitroidea</taxon>
        <taxon>Hyalellidae</taxon>
        <taxon>Hyalella</taxon>
    </lineage>
</organism>
<name>A0A8B7N0R4_HYAAZ</name>
<feature type="region of interest" description="Disordered" evidence="1">
    <location>
        <begin position="31"/>
        <end position="53"/>
    </location>
</feature>